<reference evidence="6" key="2">
    <citation type="submission" date="2021-04" db="EMBL/GenBank/DDBJ databases">
        <authorList>
            <person name="Gilroy R."/>
        </authorList>
    </citation>
    <scope>NUCLEOTIDE SEQUENCE</scope>
    <source>
        <strain evidence="6">742</strain>
    </source>
</reference>
<dbReference type="PANTHER" id="PTHR13847">
    <property type="entry name" value="SARCOSINE DEHYDROGENASE-RELATED"/>
    <property type="match status" value="1"/>
</dbReference>
<keyword evidence="2" id="KW-0479">Metal-binding</keyword>
<dbReference type="InterPro" id="IPR017941">
    <property type="entry name" value="Rieske_2Fe-2S"/>
</dbReference>
<dbReference type="GO" id="GO:0005737">
    <property type="term" value="C:cytoplasm"/>
    <property type="evidence" value="ECO:0007669"/>
    <property type="project" value="TreeGrafter"/>
</dbReference>
<dbReference type="EMBL" id="JAHLFH010000063">
    <property type="protein sequence ID" value="MBU3819384.1"/>
    <property type="molecule type" value="Genomic_DNA"/>
</dbReference>
<feature type="domain" description="Rieske" evidence="5">
    <location>
        <begin position="394"/>
        <end position="474"/>
    </location>
</feature>
<dbReference type="Proteomes" id="UP000824178">
    <property type="component" value="Unassembled WGS sequence"/>
</dbReference>
<keyword evidence="3" id="KW-0408">Iron</keyword>
<dbReference type="Pfam" id="PF00355">
    <property type="entry name" value="Rieske"/>
    <property type="match status" value="1"/>
</dbReference>
<dbReference type="InterPro" id="IPR006076">
    <property type="entry name" value="FAD-dep_OxRdtase"/>
</dbReference>
<dbReference type="GO" id="GO:0016705">
    <property type="term" value="F:oxidoreductase activity, acting on paired donors, with incorporation or reduction of molecular oxygen"/>
    <property type="evidence" value="ECO:0007669"/>
    <property type="project" value="UniProtKB-ARBA"/>
</dbReference>
<dbReference type="GO" id="GO:0004497">
    <property type="term" value="F:monooxygenase activity"/>
    <property type="evidence" value="ECO:0007669"/>
    <property type="project" value="UniProtKB-ARBA"/>
</dbReference>
<dbReference type="GO" id="GO:0046872">
    <property type="term" value="F:metal ion binding"/>
    <property type="evidence" value="ECO:0007669"/>
    <property type="project" value="UniProtKB-KW"/>
</dbReference>
<evidence type="ECO:0000256" key="4">
    <source>
        <dbReference type="ARBA" id="ARBA00023014"/>
    </source>
</evidence>
<accession>A0A9E2NRX2</accession>
<keyword evidence="1" id="KW-0001">2Fe-2S</keyword>
<evidence type="ECO:0000256" key="1">
    <source>
        <dbReference type="ARBA" id="ARBA00022714"/>
    </source>
</evidence>
<dbReference type="GO" id="GO:0051537">
    <property type="term" value="F:2 iron, 2 sulfur cluster binding"/>
    <property type="evidence" value="ECO:0007669"/>
    <property type="project" value="UniProtKB-KW"/>
</dbReference>
<keyword evidence="4" id="KW-0411">Iron-sulfur</keyword>
<dbReference type="InterPro" id="IPR036188">
    <property type="entry name" value="FAD/NAD-bd_sf"/>
</dbReference>
<protein>
    <submittedName>
        <fullName evidence="6">FAD-dependent oxidoreductase</fullName>
    </submittedName>
</protein>
<evidence type="ECO:0000313" key="6">
    <source>
        <dbReference type="EMBL" id="MBU3819384.1"/>
    </source>
</evidence>
<name>A0A9E2NRX2_9FIRM</name>
<reference evidence="6" key="1">
    <citation type="journal article" date="2021" name="PeerJ">
        <title>Extensive microbial diversity within the chicken gut microbiome revealed by metagenomics and culture.</title>
        <authorList>
            <person name="Gilroy R."/>
            <person name="Ravi A."/>
            <person name="Getino M."/>
            <person name="Pursley I."/>
            <person name="Horton D.L."/>
            <person name="Alikhan N.F."/>
            <person name="Baker D."/>
            <person name="Gharbi K."/>
            <person name="Hall N."/>
            <person name="Watson M."/>
            <person name="Adriaenssens E.M."/>
            <person name="Foster-Nyarko E."/>
            <person name="Jarju S."/>
            <person name="Secka A."/>
            <person name="Antonio M."/>
            <person name="Oren A."/>
            <person name="Chaudhuri R.R."/>
            <person name="La Ragione R."/>
            <person name="Hildebrand F."/>
            <person name="Pallen M.J."/>
        </authorList>
    </citation>
    <scope>NUCLEOTIDE SEQUENCE</scope>
    <source>
        <strain evidence="6">742</strain>
    </source>
</reference>
<dbReference type="Gene3D" id="3.50.50.60">
    <property type="entry name" value="FAD/NAD(P)-binding domain"/>
    <property type="match status" value="1"/>
</dbReference>
<dbReference type="AlphaFoldDB" id="A0A9E2NRX2"/>
<dbReference type="SUPFAM" id="SSF50022">
    <property type="entry name" value="ISP domain"/>
    <property type="match status" value="1"/>
</dbReference>
<dbReference type="Pfam" id="PF01266">
    <property type="entry name" value="DAO"/>
    <property type="match status" value="1"/>
</dbReference>
<dbReference type="PANTHER" id="PTHR13847:SF274">
    <property type="entry name" value="RIESKE 2FE-2S IRON-SULFUR PROTEIN YHFW-RELATED"/>
    <property type="match status" value="1"/>
</dbReference>
<comment type="caution">
    <text evidence="6">The sequence shown here is derived from an EMBL/GenBank/DDBJ whole genome shotgun (WGS) entry which is preliminary data.</text>
</comment>
<dbReference type="Gene3D" id="2.102.10.10">
    <property type="entry name" value="Rieske [2Fe-2S] iron-sulphur domain"/>
    <property type="match status" value="1"/>
</dbReference>
<dbReference type="PROSITE" id="PS51296">
    <property type="entry name" value="RIESKE"/>
    <property type="match status" value="1"/>
</dbReference>
<gene>
    <name evidence="6" type="ORF">H9864_03295</name>
</gene>
<evidence type="ECO:0000259" key="5">
    <source>
        <dbReference type="PROSITE" id="PS51296"/>
    </source>
</evidence>
<dbReference type="SUPFAM" id="SSF51971">
    <property type="entry name" value="Nucleotide-binding domain"/>
    <property type="match status" value="1"/>
</dbReference>
<dbReference type="Gene3D" id="3.30.9.10">
    <property type="entry name" value="D-Amino Acid Oxidase, subunit A, domain 2"/>
    <property type="match status" value="1"/>
</dbReference>
<evidence type="ECO:0000256" key="3">
    <source>
        <dbReference type="ARBA" id="ARBA00023004"/>
    </source>
</evidence>
<sequence>MESIWSQSCTLRPRPALPGNLETEIAVIGAGMAGVLIASALQEAGHKVVVLEARRIGSGQTRNTTAKITSQHGMIYHKLIGTLGAERAGLYAQANEAAIRAYERMIREKEICCGFVPCNACLCGMEEGPLEEELEASRQLGLPAEFTRDLPDFIPGAGAVKFSGQGRFHPLKFLRAAAEDLTIYENTPVRRAEDNLLDTPEGTVKAERIVFACHYPFVNFPGMYFARMHQERSYALALADAPALEDIYYGVGEGSFSLRSAGNRLILVGGSHRTGENSAGGRYEALRLTAGRWFPGSRETAHWSAQDCMTPDGAPYIGPYASGTPGWYVATGFQKWGMTSSMAAALLLRDLIEGRENPYAPAFDPSRFEAAELPGLAAEGGQAVKGLARRFFQLPAEEAEEIPAGQGGIVLLNGEKVGVFKDEDRKLYPVDIRCPHLGCQLEWNPDEKSWDCPCHGSRFDRFGNLISGPAQEDICHEEK</sequence>
<evidence type="ECO:0000256" key="2">
    <source>
        <dbReference type="ARBA" id="ARBA00022723"/>
    </source>
</evidence>
<dbReference type="InterPro" id="IPR036922">
    <property type="entry name" value="Rieske_2Fe-2S_sf"/>
</dbReference>
<proteinExistence type="predicted"/>
<organism evidence="6 7">
    <name type="scientific">Candidatus Faecalibacterium intestinavium</name>
    <dbReference type="NCBI Taxonomy" id="2838580"/>
    <lineage>
        <taxon>Bacteria</taxon>
        <taxon>Bacillati</taxon>
        <taxon>Bacillota</taxon>
        <taxon>Clostridia</taxon>
        <taxon>Eubacteriales</taxon>
        <taxon>Oscillospiraceae</taxon>
        <taxon>Faecalibacterium</taxon>
    </lineage>
</organism>
<evidence type="ECO:0000313" key="7">
    <source>
        <dbReference type="Proteomes" id="UP000824178"/>
    </source>
</evidence>